<dbReference type="GO" id="GO:0008675">
    <property type="term" value="F:2-dehydro-3-deoxy-phosphogluconate aldolase activity"/>
    <property type="evidence" value="ECO:0007669"/>
    <property type="project" value="UniProtKB-EC"/>
</dbReference>
<dbReference type="PROSITE" id="PS00159">
    <property type="entry name" value="ALDOLASE_KDPG_KHG_1"/>
    <property type="match status" value="1"/>
</dbReference>
<sequence>MSIPSPRPFLEKNPIVPVVVLNRVEDAVPTANALLAGGITSAEVTFRTPVAAQCIAQIAQNVPDITVGAGTVINAEQANAAIDAGAQFLVSPGFSTDVAQVASDRNISLLPGVANPTDIMAALEWGIDVVKFFPAVALGGLPLVKAFAAPFPQLKFLPTGGISHKNAAEWLAQPFIAAVGGSWMVSPSLVEAGDFAAITELSQQAMSIAQEATR</sequence>
<accession>A0ABY8FYB8</accession>
<keyword evidence="7" id="KW-0704">Schiff base</keyword>
<evidence type="ECO:0000256" key="8">
    <source>
        <dbReference type="ARBA" id="ARBA00023277"/>
    </source>
</evidence>
<comment type="subunit">
    <text evidence="4">Homotrimer.</text>
</comment>
<dbReference type="EC" id="4.1.2.14" evidence="5"/>
<dbReference type="PANTHER" id="PTHR30246:SF1">
    <property type="entry name" value="2-DEHYDRO-3-DEOXY-6-PHOSPHOGALACTONATE ALDOLASE-RELATED"/>
    <property type="match status" value="1"/>
</dbReference>
<dbReference type="Gene3D" id="3.20.20.70">
    <property type="entry name" value="Aldolase class I"/>
    <property type="match status" value="1"/>
</dbReference>
<dbReference type="CDD" id="cd00452">
    <property type="entry name" value="KDPG_aldolase"/>
    <property type="match status" value="1"/>
</dbReference>
<protein>
    <recommendedName>
        <fullName evidence="5">2-dehydro-3-deoxy-phosphogluconate aldolase</fullName>
        <ecNumber evidence="5">4.1.2.14</ecNumber>
    </recommendedName>
</protein>
<gene>
    <name evidence="9" type="primary">eda</name>
    <name evidence="9" type="ORF">P7079_04955</name>
</gene>
<evidence type="ECO:0000256" key="1">
    <source>
        <dbReference type="ARBA" id="ARBA00000654"/>
    </source>
</evidence>
<keyword evidence="10" id="KW-1185">Reference proteome</keyword>
<name>A0ABY8FYB8_9ACTO</name>
<proteinExistence type="inferred from homology"/>
<evidence type="ECO:0000256" key="4">
    <source>
        <dbReference type="ARBA" id="ARBA00011233"/>
    </source>
</evidence>
<dbReference type="NCBIfam" id="NF004325">
    <property type="entry name" value="PRK05718.1"/>
    <property type="match status" value="1"/>
</dbReference>
<reference evidence="9 10" key="1">
    <citation type="submission" date="2023-03" db="EMBL/GenBank/DDBJ databases">
        <title>Complete genome of Arcanobacterium canis strain DSM 25104 isolated in 2010 from a canine otitis externa in Germany.</title>
        <authorList>
            <person name="Borowiak M."/>
            <person name="Kreitlow A."/>
            <person name="Malorny B."/>
            <person name="Laemmler C."/>
            <person name="Prenger-Berninghoff E."/>
            <person name="Ploetz M."/>
            <person name="Abdulmawjood A."/>
        </authorList>
    </citation>
    <scope>NUCLEOTIDE SEQUENCE [LARGE SCALE GENOMIC DNA]</scope>
    <source>
        <strain evidence="9 10">DSM 25104</strain>
    </source>
</reference>
<dbReference type="SUPFAM" id="SSF51569">
    <property type="entry name" value="Aldolase"/>
    <property type="match status" value="1"/>
</dbReference>
<dbReference type="Proteomes" id="UP001215216">
    <property type="component" value="Chromosome"/>
</dbReference>
<comment type="pathway">
    <text evidence="2">Carbohydrate acid metabolism; 2-dehydro-3-deoxy-D-gluconate degradation; D-glyceraldehyde 3-phosphate and pyruvate from 2-dehydro-3-deoxy-D-gluconate: step 2/2.</text>
</comment>
<dbReference type="GO" id="GO:0008700">
    <property type="term" value="F:(R,S)-4-hydroxy-2-oxoglutarate aldolase activity"/>
    <property type="evidence" value="ECO:0007669"/>
    <property type="project" value="UniProtKB-EC"/>
</dbReference>
<dbReference type="InterPro" id="IPR013785">
    <property type="entry name" value="Aldolase_TIM"/>
</dbReference>
<evidence type="ECO:0000256" key="2">
    <source>
        <dbReference type="ARBA" id="ARBA00004736"/>
    </source>
</evidence>
<keyword evidence="8" id="KW-0119">Carbohydrate metabolism</keyword>
<evidence type="ECO:0000256" key="3">
    <source>
        <dbReference type="ARBA" id="ARBA00006906"/>
    </source>
</evidence>
<evidence type="ECO:0000256" key="6">
    <source>
        <dbReference type="ARBA" id="ARBA00023239"/>
    </source>
</evidence>
<keyword evidence="6 9" id="KW-0456">Lyase</keyword>
<dbReference type="InterPro" id="IPR000887">
    <property type="entry name" value="Aldlse_KDPG_KHG"/>
</dbReference>
<comment type="similarity">
    <text evidence="3">Belongs to the KHG/KDPG aldolase family.</text>
</comment>
<dbReference type="RefSeq" id="WP_278012186.1">
    <property type="nucleotide sequence ID" value="NZ_CP121208.1"/>
</dbReference>
<evidence type="ECO:0000256" key="7">
    <source>
        <dbReference type="ARBA" id="ARBA00023270"/>
    </source>
</evidence>
<comment type="catalytic activity">
    <reaction evidence="1">
        <text>2-dehydro-3-deoxy-6-phospho-D-gluconate = D-glyceraldehyde 3-phosphate + pyruvate</text>
        <dbReference type="Rhea" id="RHEA:17089"/>
        <dbReference type="ChEBI" id="CHEBI:15361"/>
        <dbReference type="ChEBI" id="CHEBI:57569"/>
        <dbReference type="ChEBI" id="CHEBI:59776"/>
        <dbReference type="EC" id="4.1.2.14"/>
    </reaction>
</comment>
<dbReference type="NCBIfam" id="TIGR01182">
    <property type="entry name" value="eda"/>
    <property type="match status" value="1"/>
</dbReference>
<dbReference type="EMBL" id="CP121208">
    <property type="protein sequence ID" value="WFM82760.1"/>
    <property type="molecule type" value="Genomic_DNA"/>
</dbReference>
<dbReference type="PROSITE" id="PS00160">
    <property type="entry name" value="ALDOLASE_KDPG_KHG_2"/>
    <property type="match status" value="1"/>
</dbReference>
<evidence type="ECO:0000313" key="9">
    <source>
        <dbReference type="EMBL" id="WFM82760.1"/>
    </source>
</evidence>
<evidence type="ECO:0000256" key="5">
    <source>
        <dbReference type="ARBA" id="ARBA00013063"/>
    </source>
</evidence>
<dbReference type="InterPro" id="IPR031338">
    <property type="entry name" value="KDPG/KHG_AS_2"/>
</dbReference>
<organism evidence="9 10">
    <name type="scientific">Arcanobacterium canis</name>
    <dbReference type="NCBI Taxonomy" id="999183"/>
    <lineage>
        <taxon>Bacteria</taxon>
        <taxon>Bacillati</taxon>
        <taxon>Actinomycetota</taxon>
        <taxon>Actinomycetes</taxon>
        <taxon>Actinomycetales</taxon>
        <taxon>Actinomycetaceae</taxon>
        <taxon>Arcanobacterium</taxon>
    </lineage>
</organism>
<evidence type="ECO:0000313" key="10">
    <source>
        <dbReference type="Proteomes" id="UP001215216"/>
    </source>
</evidence>
<dbReference type="Pfam" id="PF01081">
    <property type="entry name" value="Aldolase"/>
    <property type="match status" value="1"/>
</dbReference>
<dbReference type="InterPro" id="IPR031337">
    <property type="entry name" value="KDPG/KHG_AS_1"/>
</dbReference>
<dbReference type="PANTHER" id="PTHR30246">
    <property type="entry name" value="2-KETO-3-DEOXY-6-PHOSPHOGLUCONATE ALDOLASE"/>
    <property type="match status" value="1"/>
</dbReference>